<feature type="compositionally biased region" description="Polar residues" evidence="2">
    <location>
        <begin position="211"/>
        <end position="227"/>
    </location>
</feature>
<name>A0A0H5R3K4_9EUKA</name>
<feature type="non-terminal residue" evidence="3">
    <location>
        <position position="1"/>
    </location>
</feature>
<accession>A0A0H5R3K4</accession>
<evidence type="ECO:0000256" key="1">
    <source>
        <dbReference type="SAM" id="Coils"/>
    </source>
</evidence>
<organism evidence="3">
    <name type="scientific">Spongospora subterranea</name>
    <dbReference type="NCBI Taxonomy" id="70186"/>
    <lineage>
        <taxon>Eukaryota</taxon>
        <taxon>Sar</taxon>
        <taxon>Rhizaria</taxon>
        <taxon>Endomyxa</taxon>
        <taxon>Phytomyxea</taxon>
        <taxon>Plasmodiophorida</taxon>
        <taxon>Plasmodiophoridae</taxon>
        <taxon>Spongospora</taxon>
    </lineage>
</organism>
<evidence type="ECO:0000256" key="2">
    <source>
        <dbReference type="SAM" id="MobiDB-lite"/>
    </source>
</evidence>
<dbReference type="EMBL" id="HACM01002157">
    <property type="protein sequence ID" value="CRZ02599.1"/>
    <property type="molecule type" value="Transcribed_RNA"/>
</dbReference>
<dbReference type="AlphaFoldDB" id="A0A0H5R3K4"/>
<keyword evidence="1" id="KW-0175">Coiled coil</keyword>
<protein>
    <submittedName>
        <fullName evidence="3">Uncharacterized protein</fullName>
    </submittedName>
</protein>
<feature type="coiled-coil region" evidence="1">
    <location>
        <begin position="113"/>
        <end position="147"/>
    </location>
</feature>
<feature type="compositionally biased region" description="Low complexity" evidence="2">
    <location>
        <begin position="169"/>
        <end position="179"/>
    </location>
</feature>
<proteinExistence type="predicted"/>
<sequence>QETRAKLENRSKTFDLQVRLLKDELEGSRLEYTNQVEVSERIHRQNKEIRDQLRMVKMEKVEEAARSEMALADCMTKIKLLETRLENSVSSSSVSKAFNQGDINMRSQISALSRAHEDQLKEYIGQIEQLKIELMAEKKRCKKSQDLLANSYSTQAMRTERGAQDQGYSGASPSSSPSGNGVRRKVARSAASDDTIMITPQIPKQYHLSFDTPQSHRSPTPVGSDQLNHADDHLEPIPTAPLNDNSKQDLAALSIEQIPSGFLNDKSDQGSEALSTNELITDPSLIPNIDRCAVPDLAPSRPQLRRSTSASTMRMGIQTINNVDPIEDQLKHRNEIIQECIDIAVVDESLPILSEQDEIENGGAGIQEEVENRVGGVHYDRGQDYQHEEHIPDEDGLKIDKEFVDYKDDIITDYNKNDEYSSEDLDLERKYRSSHDEMIRNAIETDDLHMGREIDHRRVVKQRRPIHIGIDIPYGIGRDDDDDLATVINEYTGDDQSGGADHQLEMRWRNVMSNSCGVQCDVEQDQIIVHGGHDQAISNRAIQNWKQFMAFIALERRSKEGSKKAARSWRSSQEGFNSTIAVYGSAATSRTIEHQDRHWNPSAIQTRSRLAKSNMTTLGVIGDYGRPLNRHVFQLKIS</sequence>
<evidence type="ECO:0000313" key="3">
    <source>
        <dbReference type="EMBL" id="CRZ02599.1"/>
    </source>
</evidence>
<feature type="region of interest" description="Disordered" evidence="2">
    <location>
        <begin position="155"/>
        <end position="240"/>
    </location>
</feature>
<reference evidence="3" key="1">
    <citation type="submission" date="2015-04" db="EMBL/GenBank/DDBJ databases">
        <title>The genome sequence of the plant pathogenic Rhizarian Plasmodiophora brassicae reveals insights in its biotrophic life cycle and the origin of chitin synthesis.</title>
        <authorList>
            <person name="Schwelm A."/>
            <person name="Fogelqvist J."/>
            <person name="Knaust A."/>
            <person name="Julke S."/>
            <person name="Lilja T."/>
            <person name="Dhandapani V."/>
            <person name="Bonilla-Rosso G."/>
            <person name="Karlsson M."/>
            <person name="Shevchenko A."/>
            <person name="Choi S.R."/>
            <person name="Kim H.G."/>
            <person name="Park J.Y."/>
            <person name="Lim Y.P."/>
            <person name="Ludwig-Muller J."/>
            <person name="Dixelius C."/>
        </authorList>
    </citation>
    <scope>NUCLEOTIDE SEQUENCE</scope>
    <source>
        <tissue evidence="3">Potato root galls</tissue>
    </source>
</reference>